<dbReference type="Gene3D" id="3.30.559.10">
    <property type="entry name" value="Chloramphenicol acetyltransferase-like domain"/>
    <property type="match status" value="2"/>
</dbReference>
<name>A0ABD3U7H2_9LAMI</name>
<comment type="caution">
    <text evidence="4">The sequence shown here is derived from an EMBL/GenBank/DDBJ whole genome shotgun (WGS) entry which is preliminary data.</text>
</comment>
<evidence type="ECO:0000256" key="3">
    <source>
        <dbReference type="ARBA" id="ARBA00023315"/>
    </source>
</evidence>
<keyword evidence="3" id="KW-0012">Acyltransferase</keyword>
<evidence type="ECO:0000256" key="2">
    <source>
        <dbReference type="ARBA" id="ARBA00022679"/>
    </source>
</evidence>
<sequence>MESEIISKENIKPSSPTPPHLKTYNLSLLDQIVPPIFVPLVLYFPAPENASRNASSDPFISQTIQILKQSLSSTLTRYYPLAGRIKDNFSIDCNDEGVPFVVTKFKGNLSDFLKNPDPAECRSHIPCVLSWTEPGPGTHIATIQVNYFACGGIAIGSLFLHKGFEETGDPNYLPESIFPQNRSMKRESHLFSAMRKYFKFGKTVMRRYVFNSSAVSTLRTKVTEQEGLQFRPSRVELVSALVWKCFMVALSETTIKSGIQFQPESLVTHGVNMRRKANPALPNNSFGNYVWLVPASSRNETDMNLKPLACKVRNAIKKIDSDFVKSMQGEEGFSGYLENLEDAWSGFPDNAEYLAISSWCNFGLYGVDFGWGKPVWITKCDAGSEVDWPFINIVWLMDTREGDGIEAWVTLDEHCIEAFDNIEELKNLASIDPSPLETEMSTEKIKELKKSSIESSPLETAAASRVLVNGVS</sequence>
<gene>
    <name evidence="4" type="ORF">ACJIZ3_002794</name>
</gene>
<dbReference type="AlphaFoldDB" id="A0ABD3U7H2"/>
<keyword evidence="2" id="KW-0808">Transferase</keyword>
<comment type="similarity">
    <text evidence="1">Belongs to the plant acyltransferase family.</text>
</comment>
<dbReference type="GO" id="GO:0016746">
    <property type="term" value="F:acyltransferase activity"/>
    <property type="evidence" value="ECO:0007669"/>
    <property type="project" value="UniProtKB-KW"/>
</dbReference>
<accession>A0ABD3U7H2</accession>
<dbReference type="PANTHER" id="PTHR31623:SF105">
    <property type="entry name" value="VINORINE SYNTHASE-LIKE"/>
    <property type="match status" value="1"/>
</dbReference>
<reference evidence="4 5" key="1">
    <citation type="submission" date="2024-12" db="EMBL/GenBank/DDBJ databases">
        <title>The unique morphological basis and parallel evolutionary history of personate flowers in Penstemon.</title>
        <authorList>
            <person name="Depatie T.H."/>
            <person name="Wessinger C.A."/>
        </authorList>
    </citation>
    <scope>NUCLEOTIDE SEQUENCE [LARGE SCALE GENOMIC DNA]</scope>
    <source>
        <strain evidence="4">WTNN_2</strain>
        <tissue evidence="4">Leaf</tissue>
    </source>
</reference>
<proteinExistence type="inferred from homology"/>
<organism evidence="4 5">
    <name type="scientific">Penstemon smallii</name>
    <dbReference type="NCBI Taxonomy" id="265156"/>
    <lineage>
        <taxon>Eukaryota</taxon>
        <taxon>Viridiplantae</taxon>
        <taxon>Streptophyta</taxon>
        <taxon>Embryophyta</taxon>
        <taxon>Tracheophyta</taxon>
        <taxon>Spermatophyta</taxon>
        <taxon>Magnoliopsida</taxon>
        <taxon>eudicotyledons</taxon>
        <taxon>Gunneridae</taxon>
        <taxon>Pentapetalae</taxon>
        <taxon>asterids</taxon>
        <taxon>lamiids</taxon>
        <taxon>Lamiales</taxon>
        <taxon>Plantaginaceae</taxon>
        <taxon>Cheloneae</taxon>
        <taxon>Penstemon</taxon>
    </lineage>
</organism>
<evidence type="ECO:0000256" key="1">
    <source>
        <dbReference type="ARBA" id="ARBA00009861"/>
    </source>
</evidence>
<dbReference type="EMBL" id="JBJXBP010000002">
    <property type="protein sequence ID" value="KAL3845391.1"/>
    <property type="molecule type" value="Genomic_DNA"/>
</dbReference>
<evidence type="ECO:0000313" key="5">
    <source>
        <dbReference type="Proteomes" id="UP001634393"/>
    </source>
</evidence>
<dbReference type="Proteomes" id="UP001634393">
    <property type="component" value="Unassembled WGS sequence"/>
</dbReference>
<dbReference type="PANTHER" id="PTHR31623">
    <property type="entry name" value="F21J9.9"/>
    <property type="match status" value="1"/>
</dbReference>
<evidence type="ECO:0000313" key="4">
    <source>
        <dbReference type="EMBL" id="KAL3845391.1"/>
    </source>
</evidence>
<dbReference type="Pfam" id="PF02458">
    <property type="entry name" value="Transferase"/>
    <property type="match status" value="2"/>
</dbReference>
<keyword evidence="5" id="KW-1185">Reference proteome</keyword>
<dbReference type="InterPro" id="IPR023213">
    <property type="entry name" value="CAT-like_dom_sf"/>
</dbReference>
<protein>
    <submittedName>
        <fullName evidence="4">Uncharacterized protein</fullName>
    </submittedName>
</protein>